<evidence type="ECO:0000313" key="2">
    <source>
        <dbReference type="Proteomes" id="UP000479190"/>
    </source>
</evidence>
<name>A0A6H5HS52_9HYME</name>
<organism evidence="1 2">
    <name type="scientific">Trichogramma brassicae</name>
    <dbReference type="NCBI Taxonomy" id="86971"/>
    <lineage>
        <taxon>Eukaryota</taxon>
        <taxon>Metazoa</taxon>
        <taxon>Ecdysozoa</taxon>
        <taxon>Arthropoda</taxon>
        <taxon>Hexapoda</taxon>
        <taxon>Insecta</taxon>
        <taxon>Pterygota</taxon>
        <taxon>Neoptera</taxon>
        <taxon>Endopterygota</taxon>
        <taxon>Hymenoptera</taxon>
        <taxon>Apocrita</taxon>
        <taxon>Proctotrupomorpha</taxon>
        <taxon>Chalcidoidea</taxon>
        <taxon>Trichogrammatidae</taxon>
        <taxon>Trichogramma</taxon>
    </lineage>
</organism>
<dbReference type="EMBL" id="CADCXV010000058">
    <property type="protein sequence ID" value="CAB0028026.1"/>
    <property type="molecule type" value="Genomic_DNA"/>
</dbReference>
<dbReference type="AlphaFoldDB" id="A0A6H5HS52"/>
<proteinExistence type="predicted"/>
<sequence>MSAMISGLKRCRSSSRGLAKGKARETRWILRVNSGFCGNQSASVVLSGSIYDVAEVRVPHFHLLSSSSCLGSCISICDPPTTFDTQIELECIDNVPVVTKKKFKPETVDRFVICSGSCSEKEKIFDLSEILTDGKYLHL</sequence>
<reference evidence="1 2" key="1">
    <citation type="submission" date="2020-02" db="EMBL/GenBank/DDBJ databases">
        <authorList>
            <person name="Ferguson B K."/>
        </authorList>
    </citation>
    <scope>NUCLEOTIDE SEQUENCE [LARGE SCALE GENOMIC DNA]</scope>
</reference>
<accession>A0A6H5HS52</accession>
<keyword evidence="2" id="KW-1185">Reference proteome</keyword>
<evidence type="ECO:0000313" key="1">
    <source>
        <dbReference type="EMBL" id="CAB0028026.1"/>
    </source>
</evidence>
<protein>
    <submittedName>
        <fullName evidence="1">Uncharacterized protein</fullName>
    </submittedName>
</protein>
<gene>
    <name evidence="1" type="ORF">TBRA_LOCUS256</name>
</gene>
<dbReference type="Proteomes" id="UP000479190">
    <property type="component" value="Unassembled WGS sequence"/>
</dbReference>